<feature type="transmembrane region" description="Helical" evidence="6">
    <location>
        <begin position="480"/>
        <end position="513"/>
    </location>
</feature>
<dbReference type="eggNOG" id="COG2244">
    <property type="taxonomic scope" value="Bacteria"/>
</dbReference>
<feature type="transmembrane region" description="Helical" evidence="6">
    <location>
        <begin position="53"/>
        <end position="75"/>
    </location>
</feature>
<sequence length="541" mass="58688">MNDRTEGAQHSVAKGFMVLTISMMSVKVLSVVYTPLLRQILGSTGWSVYYSTYTIFSYIYIIANAGIPVAIAKLVSELEAKGNYKDAIKTFRASRTLLLLLGLILSVFMFIWAKPLSMAFNSPESILATRWLAPALLFTSIMGAYKGYFQGIGNMTTTAVSQVGEQILNIIFSLLFAYLLMGKGVSYGAAGGTIGTVVGAIGASLYFILAYKMYGSNHAPKKNKPGVSRLSNKTIIKSILKYAFPITIASALQNSGTIVDLKIVKSRLLSTGLSQKTVDIQWGYLGLYNTLMSIPMAIIGALAIALVPAISRIHALDNKKGLRFNIKSSYRVTFMIAIPCAVGLGVLSMPILRILGYDKEVSPLLIWGAWVLILYAITLVQTSILQGMGKVNVVTIFSVVGILAKVVVNYILIAMPSFGILGAIWGNAACYLVMLILFQWQINDSIDGRIHLIPCYIKPLIAGLAMGIVTFFSYKIFNGILGLIFGGYILNLFASLISIALSAGAYGLVLVTIGGVKKSDLNSLPNKITKLIPRRIYKKLK</sequence>
<feature type="transmembrane region" description="Helical" evidence="6">
    <location>
        <begin position="12"/>
        <end position="33"/>
    </location>
</feature>
<dbReference type="InterPro" id="IPR024923">
    <property type="entry name" value="PG_synth_SpoVB"/>
</dbReference>
<evidence type="ECO:0000313" key="8">
    <source>
        <dbReference type="Proteomes" id="UP000028542"/>
    </source>
</evidence>
<name>A0A084JE06_9CLOT</name>
<evidence type="ECO:0000256" key="5">
    <source>
        <dbReference type="ARBA" id="ARBA00023136"/>
    </source>
</evidence>
<feature type="transmembrane region" description="Helical" evidence="6">
    <location>
        <begin position="364"/>
        <end position="384"/>
    </location>
</feature>
<evidence type="ECO:0000256" key="4">
    <source>
        <dbReference type="ARBA" id="ARBA00022989"/>
    </source>
</evidence>
<dbReference type="PANTHER" id="PTHR30250:SF21">
    <property type="entry name" value="LIPID II FLIPPASE MURJ"/>
    <property type="match status" value="1"/>
</dbReference>
<evidence type="ECO:0000256" key="6">
    <source>
        <dbReference type="SAM" id="Phobius"/>
    </source>
</evidence>
<dbReference type="CDD" id="cd13124">
    <property type="entry name" value="MATE_SpoVB_like"/>
    <property type="match status" value="1"/>
</dbReference>
<evidence type="ECO:0000256" key="2">
    <source>
        <dbReference type="ARBA" id="ARBA00022475"/>
    </source>
</evidence>
<feature type="transmembrane region" description="Helical" evidence="6">
    <location>
        <begin position="194"/>
        <end position="214"/>
    </location>
</feature>
<dbReference type="GO" id="GO:0005886">
    <property type="term" value="C:plasma membrane"/>
    <property type="evidence" value="ECO:0007669"/>
    <property type="project" value="UniProtKB-SubCell"/>
</dbReference>
<feature type="transmembrane region" description="Helical" evidence="6">
    <location>
        <begin position="418"/>
        <end position="438"/>
    </location>
</feature>
<dbReference type="RefSeq" id="WP_035131381.1">
    <property type="nucleotide sequence ID" value="NZ_JPMD01000014.1"/>
</dbReference>
<feature type="transmembrane region" description="Helical" evidence="6">
    <location>
        <begin position="391"/>
        <end position="412"/>
    </location>
</feature>
<gene>
    <name evidence="7" type="ORF">IO99_06260</name>
</gene>
<organism evidence="7 8">
    <name type="scientific">Clostridium sulfidigenes</name>
    <dbReference type="NCBI Taxonomy" id="318464"/>
    <lineage>
        <taxon>Bacteria</taxon>
        <taxon>Bacillati</taxon>
        <taxon>Bacillota</taxon>
        <taxon>Clostridia</taxon>
        <taxon>Eubacteriales</taxon>
        <taxon>Clostridiaceae</taxon>
        <taxon>Clostridium</taxon>
    </lineage>
</organism>
<dbReference type="EMBL" id="JPMD01000014">
    <property type="protein sequence ID" value="KEZ87190.1"/>
    <property type="molecule type" value="Genomic_DNA"/>
</dbReference>
<proteinExistence type="predicted"/>
<comment type="caution">
    <text evidence="7">The sequence shown here is derived from an EMBL/GenBank/DDBJ whole genome shotgun (WGS) entry which is preliminary data.</text>
</comment>
<dbReference type="Proteomes" id="UP000028542">
    <property type="component" value="Unassembled WGS sequence"/>
</dbReference>
<keyword evidence="4 6" id="KW-1133">Transmembrane helix</keyword>
<dbReference type="Pfam" id="PF01943">
    <property type="entry name" value="Polysacc_synt"/>
    <property type="match status" value="1"/>
</dbReference>
<dbReference type="PANTHER" id="PTHR30250">
    <property type="entry name" value="PST FAMILY PREDICTED COLANIC ACID TRANSPORTER"/>
    <property type="match status" value="1"/>
</dbReference>
<reference evidence="7 8" key="1">
    <citation type="submission" date="2014-07" db="EMBL/GenBank/DDBJ databases">
        <title>Draft genome of Clostridium sulfidigenes 113A isolated from sediments associated with methane hydrate from Krishna Godavari basin.</title>
        <authorList>
            <person name="Honkalas V.S."/>
            <person name="Dabir A.P."/>
            <person name="Arora P."/>
            <person name="Dhakephalkar P.K."/>
        </authorList>
    </citation>
    <scope>NUCLEOTIDE SEQUENCE [LARGE SCALE GENOMIC DNA]</scope>
    <source>
        <strain evidence="7 8">113A</strain>
    </source>
</reference>
<comment type="subcellular location">
    <subcellularLocation>
        <location evidence="1">Cell membrane</location>
        <topology evidence="1">Multi-pass membrane protein</topology>
    </subcellularLocation>
</comment>
<keyword evidence="2" id="KW-1003">Cell membrane</keyword>
<keyword evidence="3 6" id="KW-0812">Transmembrane</keyword>
<protein>
    <submittedName>
        <fullName evidence="7">Uncharacterized protein</fullName>
    </submittedName>
</protein>
<dbReference type="PIRSF" id="PIRSF038958">
    <property type="entry name" value="PG_synth_SpoVB"/>
    <property type="match status" value="1"/>
</dbReference>
<accession>A0A084JE06</accession>
<evidence type="ECO:0000256" key="3">
    <source>
        <dbReference type="ARBA" id="ARBA00022692"/>
    </source>
</evidence>
<keyword evidence="5 6" id="KW-0472">Membrane</keyword>
<feature type="transmembrane region" description="Helical" evidence="6">
    <location>
        <begin position="96"/>
        <end position="113"/>
    </location>
</feature>
<feature type="transmembrane region" description="Helical" evidence="6">
    <location>
        <begin position="166"/>
        <end position="182"/>
    </location>
</feature>
<feature type="transmembrane region" description="Helical" evidence="6">
    <location>
        <begin position="125"/>
        <end position="145"/>
    </location>
</feature>
<evidence type="ECO:0000313" key="7">
    <source>
        <dbReference type="EMBL" id="KEZ87190.1"/>
    </source>
</evidence>
<dbReference type="InterPro" id="IPR050833">
    <property type="entry name" value="Poly_Biosynth_Transport"/>
</dbReference>
<dbReference type="InterPro" id="IPR002797">
    <property type="entry name" value="Polysacc_synth"/>
</dbReference>
<feature type="transmembrane region" description="Helical" evidence="6">
    <location>
        <begin position="332"/>
        <end position="352"/>
    </location>
</feature>
<dbReference type="STRING" id="318464.IO99_06260"/>
<feature type="transmembrane region" description="Helical" evidence="6">
    <location>
        <begin position="291"/>
        <end position="311"/>
    </location>
</feature>
<dbReference type="AlphaFoldDB" id="A0A084JE06"/>
<evidence type="ECO:0000256" key="1">
    <source>
        <dbReference type="ARBA" id="ARBA00004651"/>
    </source>
</evidence>
<keyword evidence="8" id="KW-1185">Reference proteome</keyword>
<feature type="transmembrane region" description="Helical" evidence="6">
    <location>
        <begin position="450"/>
        <end position="474"/>
    </location>
</feature>